<dbReference type="HOGENOM" id="CLU_2365921_0_0_1"/>
<feature type="domain" description="RDRP core" evidence="2">
    <location>
        <begin position="9"/>
        <end position="99"/>
    </location>
</feature>
<dbReference type="OrthoDB" id="6513042at2759"/>
<dbReference type="RefSeq" id="XP_003004578.1">
    <property type="nucleotide sequence ID" value="XM_003004532.1"/>
</dbReference>
<dbReference type="GeneID" id="9531569"/>
<organism evidence="4">
    <name type="scientific">Verticillium alfalfae (strain VaMs.102 / ATCC MYA-4576 / FGSC 10136)</name>
    <name type="common">Verticillium wilt of alfalfa</name>
    <name type="synonym">Verticillium albo-atrum</name>
    <dbReference type="NCBI Taxonomy" id="526221"/>
    <lineage>
        <taxon>Eukaryota</taxon>
        <taxon>Fungi</taxon>
        <taxon>Dikarya</taxon>
        <taxon>Ascomycota</taxon>
        <taxon>Pezizomycotina</taxon>
        <taxon>Sordariomycetes</taxon>
        <taxon>Hypocreomycetidae</taxon>
        <taxon>Glomerellales</taxon>
        <taxon>Plectosphaerellaceae</taxon>
        <taxon>Verticillium</taxon>
    </lineage>
</organism>
<dbReference type="Pfam" id="PF05183">
    <property type="entry name" value="RdRP"/>
    <property type="match status" value="1"/>
</dbReference>
<dbReference type="InterPro" id="IPR057596">
    <property type="entry name" value="RDRP_core"/>
</dbReference>
<dbReference type="GO" id="GO:0003723">
    <property type="term" value="F:RNA binding"/>
    <property type="evidence" value="ECO:0007669"/>
    <property type="project" value="UniProtKB-KW"/>
</dbReference>
<dbReference type="PANTHER" id="PTHR23079:SF17">
    <property type="entry name" value="RNA-DEPENDENT RNA POLYMERASE"/>
    <property type="match status" value="1"/>
</dbReference>
<dbReference type="EMBL" id="DS985219">
    <property type="protein sequence ID" value="EEY19582.1"/>
    <property type="molecule type" value="Genomic_DNA"/>
</dbReference>
<dbReference type="EC" id="2.7.7.48" evidence="1"/>
<evidence type="ECO:0000313" key="4">
    <source>
        <dbReference type="Proteomes" id="UP000008698"/>
    </source>
</evidence>
<protein>
    <recommendedName>
        <fullName evidence="1">RNA-dependent RNA polymerase</fullName>
        <ecNumber evidence="1">2.7.7.48</ecNumber>
    </recommendedName>
</protein>
<dbReference type="InterPro" id="IPR007855">
    <property type="entry name" value="RDRP"/>
</dbReference>
<dbReference type="KEGG" id="val:VDBG_05691"/>
<keyword evidence="1 3" id="KW-0696">RNA-directed RNA polymerase</keyword>
<dbReference type="PANTHER" id="PTHR23079">
    <property type="entry name" value="RNA-DEPENDENT RNA POLYMERASE"/>
    <property type="match status" value="1"/>
</dbReference>
<evidence type="ECO:0000256" key="1">
    <source>
        <dbReference type="RuleBase" id="RU363098"/>
    </source>
</evidence>
<dbReference type="GO" id="GO:0030422">
    <property type="term" value="P:siRNA processing"/>
    <property type="evidence" value="ECO:0007669"/>
    <property type="project" value="TreeGrafter"/>
</dbReference>
<keyword evidence="4" id="KW-1185">Reference proteome</keyword>
<accession>C9SLL4</accession>
<comment type="similarity">
    <text evidence="1">Belongs to the RdRP family.</text>
</comment>
<dbReference type="AlphaFoldDB" id="C9SLL4"/>
<dbReference type="GO" id="GO:0031380">
    <property type="term" value="C:nuclear RNA-directed RNA polymerase complex"/>
    <property type="evidence" value="ECO:0007669"/>
    <property type="project" value="TreeGrafter"/>
</dbReference>
<keyword evidence="1" id="KW-0808">Transferase</keyword>
<sequence>MRTPPVGYPLRDLRNCIVFSQHGDQDLPSQLSGGDLNGDQYNIIWDRQACPKRFFASADYSRITPTELNRQVTRDGKAGFFVDFMKSDMLGMITTEHLI</sequence>
<keyword evidence="1" id="KW-0548">Nucleotidyltransferase</keyword>
<dbReference type="eggNOG" id="KOG0988">
    <property type="taxonomic scope" value="Eukaryota"/>
</dbReference>
<keyword evidence="1" id="KW-0694">RNA-binding</keyword>
<gene>
    <name evidence="3" type="ORF">VDBG_05691</name>
</gene>
<dbReference type="GO" id="GO:0003968">
    <property type="term" value="F:RNA-directed RNA polymerase activity"/>
    <property type="evidence" value="ECO:0007669"/>
    <property type="project" value="UniProtKB-KW"/>
</dbReference>
<evidence type="ECO:0000259" key="2">
    <source>
        <dbReference type="Pfam" id="PF05183"/>
    </source>
</evidence>
<name>C9SLL4_VERA1</name>
<proteinExistence type="inferred from homology"/>
<dbReference type="Proteomes" id="UP000008698">
    <property type="component" value="Unassembled WGS sequence"/>
</dbReference>
<reference evidence="4" key="1">
    <citation type="journal article" date="2011" name="PLoS Pathog.">
        <title>Comparative genomics yields insights into niche adaptation of plant vascular wilt pathogens.</title>
        <authorList>
            <person name="Klosterman S.J."/>
            <person name="Subbarao K.V."/>
            <person name="Kang S."/>
            <person name="Veronese P."/>
            <person name="Gold S.E."/>
            <person name="Thomma B.P.H.J."/>
            <person name="Chen Z."/>
            <person name="Henrissat B."/>
            <person name="Lee Y.-H."/>
            <person name="Park J."/>
            <person name="Garcia-Pedrajas M.D."/>
            <person name="Barbara D.J."/>
            <person name="Anchieta A."/>
            <person name="de Jonge R."/>
            <person name="Santhanam P."/>
            <person name="Maruthachalam K."/>
            <person name="Atallah Z."/>
            <person name="Amyotte S.G."/>
            <person name="Paz Z."/>
            <person name="Inderbitzin P."/>
            <person name="Hayes R.J."/>
            <person name="Heiman D.I."/>
            <person name="Young S."/>
            <person name="Zeng Q."/>
            <person name="Engels R."/>
            <person name="Galagan J."/>
            <person name="Cuomo C.A."/>
            <person name="Dobinson K.F."/>
            <person name="Ma L.-J."/>
        </authorList>
    </citation>
    <scope>NUCLEOTIDE SEQUENCE [LARGE SCALE GENOMIC DNA]</scope>
    <source>
        <strain evidence="4">VaMs.102 / ATCC MYA-4576 / FGSC 10136</strain>
    </source>
</reference>
<evidence type="ECO:0000313" key="3">
    <source>
        <dbReference type="EMBL" id="EEY19582.1"/>
    </source>
</evidence>
<comment type="catalytic activity">
    <reaction evidence="1">
        <text>RNA(n) + a ribonucleoside 5'-triphosphate = RNA(n+1) + diphosphate</text>
        <dbReference type="Rhea" id="RHEA:21248"/>
        <dbReference type="Rhea" id="RHEA-COMP:14527"/>
        <dbReference type="Rhea" id="RHEA-COMP:17342"/>
        <dbReference type="ChEBI" id="CHEBI:33019"/>
        <dbReference type="ChEBI" id="CHEBI:61557"/>
        <dbReference type="ChEBI" id="CHEBI:140395"/>
        <dbReference type="EC" id="2.7.7.48"/>
    </reaction>
</comment>